<dbReference type="KEGG" id="foc:113216384"/>
<evidence type="ECO:0000256" key="1">
    <source>
        <dbReference type="ARBA" id="ARBA00023157"/>
    </source>
</evidence>
<dbReference type="OrthoDB" id="6514358at2759"/>
<dbReference type="AlphaFoldDB" id="A0A6J1TM50"/>
<dbReference type="InterPro" id="IPR036055">
    <property type="entry name" value="LDL_receptor-like_sf"/>
</dbReference>
<keyword evidence="3" id="KW-1185">Reference proteome</keyword>
<dbReference type="InterPro" id="IPR023415">
    <property type="entry name" value="LDLR_class-A_CS"/>
</dbReference>
<dbReference type="CTD" id="39325"/>
<dbReference type="Proteomes" id="UP000504606">
    <property type="component" value="Unplaced"/>
</dbReference>
<dbReference type="InterPro" id="IPR002172">
    <property type="entry name" value="LDrepeatLR_classA_rpt"/>
</dbReference>
<organism evidence="3 4">
    <name type="scientific">Frankliniella occidentalis</name>
    <name type="common">Western flower thrips</name>
    <name type="synonym">Euthrips occidentalis</name>
    <dbReference type="NCBI Taxonomy" id="133901"/>
    <lineage>
        <taxon>Eukaryota</taxon>
        <taxon>Metazoa</taxon>
        <taxon>Ecdysozoa</taxon>
        <taxon>Arthropoda</taxon>
        <taxon>Hexapoda</taxon>
        <taxon>Insecta</taxon>
        <taxon>Pterygota</taxon>
        <taxon>Neoptera</taxon>
        <taxon>Paraneoptera</taxon>
        <taxon>Thysanoptera</taxon>
        <taxon>Terebrantia</taxon>
        <taxon>Thripoidea</taxon>
        <taxon>Thripidae</taxon>
        <taxon>Frankliniella</taxon>
    </lineage>
</organism>
<dbReference type="Gene3D" id="2.60.120.290">
    <property type="entry name" value="Spermadhesin, CUB domain"/>
    <property type="match status" value="1"/>
</dbReference>
<dbReference type="SUPFAM" id="SSF57424">
    <property type="entry name" value="LDL receptor-like module"/>
    <property type="match status" value="1"/>
</dbReference>
<dbReference type="Pfam" id="PF00057">
    <property type="entry name" value="Ldl_recept_a"/>
    <property type="match status" value="1"/>
</dbReference>
<dbReference type="PANTHER" id="PTHR24652:SF69">
    <property type="entry name" value="CUB DOMAIN-CONTAINING PROTEIN"/>
    <property type="match status" value="1"/>
</dbReference>
<name>A0A6J1TM50_FRAOC</name>
<comment type="caution">
    <text evidence="2">Lacks conserved residue(s) required for the propagation of feature annotation.</text>
</comment>
<dbReference type="PROSITE" id="PS01209">
    <property type="entry name" value="LDLRA_1"/>
    <property type="match status" value="1"/>
</dbReference>
<dbReference type="RefSeq" id="XP_026291916.2">
    <property type="nucleotide sequence ID" value="XM_026436131.2"/>
</dbReference>
<dbReference type="InterPro" id="IPR035914">
    <property type="entry name" value="Sperma_CUB_dom_sf"/>
</dbReference>
<feature type="non-terminal residue" evidence="4">
    <location>
        <position position="1"/>
    </location>
</feature>
<feature type="non-terminal residue" evidence="4">
    <location>
        <position position="181"/>
    </location>
</feature>
<dbReference type="SMART" id="SM00192">
    <property type="entry name" value="LDLa"/>
    <property type="match status" value="1"/>
</dbReference>
<keyword evidence="1" id="KW-1015">Disulfide bond</keyword>
<dbReference type="PANTHER" id="PTHR24652">
    <property type="entry name" value="LOW-DENSITY LIPOPROTEIN RECEPTOR CLASS A DOMAIN-CONTAINING PROTEIN 2"/>
    <property type="match status" value="1"/>
</dbReference>
<sequence>PADSIATLCKDFFRQQQLRKIDGAELRSQNERNLNCIITFQTHSILQSFMLRFDELTLDCNDHLYIYDGAHAVGVAKWDLSCKDTREQVGPIHTRTNHVTLKYVTDNWGTENFGFNLIITAVKEPQTSCNDFKCKTREFCIHTDLVCDGVSHCADGSDETASEKCGRGEIGLVLGMSVTYL</sequence>
<reference evidence="4" key="1">
    <citation type="journal article" date="2018" name="Proc. Natl. Acad. Sci. U.S.A.">
        <title>Phylogenomics and the evolution of hemipteroid insects.</title>
        <authorList>
            <person name="Johnson K.P."/>
            <person name="Dietrich C.H."/>
            <person name="Friedrich F."/>
            <person name="Beutel R.G."/>
            <person name="Wipfler B."/>
            <person name="Peters R.S."/>
            <person name="Allen J.M."/>
            <person name="Petersen M."/>
            <person name="Donath A."/>
            <person name="Walden K.K."/>
            <person name="Kozlov A.M."/>
            <person name="Podsiadlowski L."/>
            <person name="Mayer C."/>
            <person name="Meusemann K."/>
            <person name="Vasilikopoulos A."/>
            <person name="Waterhouse R.M."/>
            <person name="Cameron S.L."/>
            <person name="Weirauch C."/>
            <person name="Swanson D.R."/>
            <person name="Percy D.M."/>
            <person name="Hardy N.B."/>
            <person name="Terry I."/>
            <person name="Liu S."/>
            <person name="Zhou X."/>
            <person name="Misof B."/>
            <person name="Robertson H.M."/>
            <person name="Yoshizawa K."/>
        </authorList>
    </citation>
    <scope>NUCLEOTIDE SEQUENCE</scope>
    <source>
        <tissue evidence="4">Whole organism</tissue>
    </source>
</reference>
<accession>A0A6J1TM50</accession>
<dbReference type="SUPFAM" id="SSF49854">
    <property type="entry name" value="Spermadhesin, CUB domain"/>
    <property type="match status" value="1"/>
</dbReference>
<evidence type="ECO:0000313" key="3">
    <source>
        <dbReference type="Proteomes" id="UP000504606"/>
    </source>
</evidence>
<proteinExistence type="predicted"/>
<dbReference type="Gene3D" id="4.10.400.10">
    <property type="entry name" value="Low-density Lipoprotein Receptor"/>
    <property type="match status" value="1"/>
</dbReference>
<dbReference type="CDD" id="cd00112">
    <property type="entry name" value="LDLa"/>
    <property type="match status" value="1"/>
</dbReference>
<dbReference type="PROSITE" id="PS50068">
    <property type="entry name" value="LDLRA_2"/>
    <property type="match status" value="1"/>
</dbReference>
<dbReference type="GeneID" id="113216384"/>
<reference evidence="4" key="2">
    <citation type="submission" date="2025-08" db="UniProtKB">
        <authorList>
            <consortium name="RefSeq"/>
        </authorList>
    </citation>
    <scope>IDENTIFICATION</scope>
    <source>
        <tissue evidence="4">Whole organism</tissue>
    </source>
</reference>
<evidence type="ECO:0000256" key="2">
    <source>
        <dbReference type="PROSITE-ProRule" id="PRU00124"/>
    </source>
</evidence>
<gene>
    <name evidence="4" type="primary">LOC113216384</name>
</gene>
<protein>
    <submittedName>
        <fullName evidence="4">Uncharacterized protein LOC113216384</fullName>
    </submittedName>
</protein>
<dbReference type="InterPro" id="IPR042333">
    <property type="entry name" value="LRAD2/Mig-13-like"/>
</dbReference>
<evidence type="ECO:0000313" key="4">
    <source>
        <dbReference type="RefSeq" id="XP_026291916.2"/>
    </source>
</evidence>